<dbReference type="EMBL" id="QGKV02000299">
    <property type="protein sequence ID" value="KAF3593474.1"/>
    <property type="molecule type" value="Genomic_DNA"/>
</dbReference>
<dbReference type="AlphaFoldDB" id="A0A3N6QZ52"/>
<proteinExistence type="predicted"/>
<gene>
    <name evidence="2" type="ORF">DY000_02020627</name>
    <name evidence="1" type="ORF">F2Q70_00029254</name>
</gene>
<sequence length="62" mass="7203">MDTNSEWRTDGMKGRTAVAERLLIFLNYFVAGYDASVQQRSKLDPFLDMMHKSNEKEVSTWS</sequence>
<accession>A0A3N6QZ52</accession>
<evidence type="ECO:0000313" key="3">
    <source>
        <dbReference type="Proteomes" id="UP000266723"/>
    </source>
</evidence>
<name>A0A3N6QZ52_BRACR</name>
<evidence type="ECO:0000313" key="2">
    <source>
        <dbReference type="EMBL" id="KAF3593474.1"/>
    </source>
</evidence>
<reference evidence="2 3" key="3">
    <citation type="journal article" date="2020" name="BMC Genomics">
        <title>Intraspecific diversification of the crop wild relative Brassica cretica Lam. using demographic model selection.</title>
        <authorList>
            <person name="Kioukis A."/>
            <person name="Michalopoulou V.A."/>
            <person name="Briers L."/>
            <person name="Pirintsos S."/>
            <person name="Studholme D.J."/>
            <person name="Pavlidis P."/>
            <person name="Sarris P.F."/>
        </authorList>
    </citation>
    <scope>NUCLEOTIDE SEQUENCE [LARGE SCALE GENOMIC DNA]</scope>
    <source>
        <strain evidence="3">cv. PFS-1207/04</strain>
        <strain evidence="2">PFS-1207/04</strain>
    </source>
</reference>
<dbReference type="Proteomes" id="UP000266723">
    <property type="component" value="Unassembled WGS sequence"/>
</dbReference>
<reference evidence="2" key="2">
    <citation type="submission" date="2019-12" db="EMBL/GenBank/DDBJ databases">
        <authorList>
            <person name="Studholme D.J."/>
            <person name="Sarris P."/>
        </authorList>
    </citation>
    <scope>NUCLEOTIDE SEQUENCE</scope>
    <source>
        <strain evidence="2">PFS-1207/04</strain>
        <tissue evidence="2">Leaf</tissue>
    </source>
</reference>
<organism evidence="1">
    <name type="scientific">Brassica cretica</name>
    <name type="common">Mustard</name>
    <dbReference type="NCBI Taxonomy" id="69181"/>
    <lineage>
        <taxon>Eukaryota</taxon>
        <taxon>Viridiplantae</taxon>
        <taxon>Streptophyta</taxon>
        <taxon>Embryophyta</taxon>
        <taxon>Tracheophyta</taxon>
        <taxon>Spermatophyta</taxon>
        <taxon>Magnoliopsida</taxon>
        <taxon>eudicotyledons</taxon>
        <taxon>Gunneridae</taxon>
        <taxon>Pentapetalae</taxon>
        <taxon>rosids</taxon>
        <taxon>malvids</taxon>
        <taxon>Brassicales</taxon>
        <taxon>Brassicaceae</taxon>
        <taxon>Brassiceae</taxon>
        <taxon>Brassica</taxon>
    </lineage>
</organism>
<protein>
    <submittedName>
        <fullName evidence="1">Uncharacterized protein</fullName>
    </submittedName>
</protein>
<dbReference type="EMBL" id="QGKY02002305">
    <property type="protein sequence ID" value="KAF2531520.1"/>
    <property type="molecule type" value="Genomic_DNA"/>
</dbReference>
<comment type="caution">
    <text evidence="1">The sequence shown here is derived from an EMBL/GenBank/DDBJ whole genome shotgun (WGS) entry which is preliminary data.</text>
</comment>
<reference evidence="1" key="1">
    <citation type="submission" date="2019-12" db="EMBL/GenBank/DDBJ databases">
        <title>Genome sequencing and annotation of Brassica cretica.</title>
        <authorList>
            <person name="Studholme D.J."/>
            <person name="Sarris P.F."/>
        </authorList>
    </citation>
    <scope>NUCLEOTIDE SEQUENCE</scope>
    <source>
        <strain evidence="1">PFS-102/07</strain>
        <tissue evidence="1">Leaf</tissue>
    </source>
</reference>
<keyword evidence="3" id="KW-1185">Reference proteome</keyword>
<evidence type="ECO:0000313" key="1">
    <source>
        <dbReference type="EMBL" id="KAF2531520.1"/>
    </source>
</evidence>